<gene>
    <name evidence="3" type="primary">gb09253</name>
    <name evidence="3" type="ORF">PR202_gb09253</name>
</gene>
<evidence type="ECO:0000259" key="2">
    <source>
        <dbReference type="PROSITE" id="PS50146"/>
    </source>
</evidence>
<dbReference type="PROSITE" id="PS50146">
    <property type="entry name" value="DAGK"/>
    <property type="match status" value="1"/>
</dbReference>
<dbReference type="Pfam" id="PF00781">
    <property type="entry name" value="DAGK_cat"/>
    <property type="match status" value="1"/>
</dbReference>
<dbReference type="GO" id="GO:0006672">
    <property type="term" value="P:ceramide metabolic process"/>
    <property type="evidence" value="ECO:0007669"/>
    <property type="project" value="TreeGrafter"/>
</dbReference>
<dbReference type="AlphaFoldDB" id="A0AAV5EGV9"/>
<comment type="caution">
    <text evidence="3">The sequence shown here is derived from an EMBL/GenBank/DDBJ whole genome shotgun (WGS) entry which is preliminary data.</text>
</comment>
<organism evidence="3 4">
    <name type="scientific">Eleusine coracana subsp. coracana</name>
    <dbReference type="NCBI Taxonomy" id="191504"/>
    <lineage>
        <taxon>Eukaryota</taxon>
        <taxon>Viridiplantae</taxon>
        <taxon>Streptophyta</taxon>
        <taxon>Embryophyta</taxon>
        <taxon>Tracheophyta</taxon>
        <taxon>Spermatophyta</taxon>
        <taxon>Magnoliopsida</taxon>
        <taxon>Liliopsida</taxon>
        <taxon>Poales</taxon>
        <taxon>Poaceae</taxon>
        <taxon>PACMAD clade</taxon>
        <taxon>Chloridoideae</taxon>
        <taxon>Cynodonteae</taxon>
        <taxon>Eleusininae</taxon>
        <taxon>Eleusine</taxon>
    </lineage>
</organism>
<dbReference type="InterPro" id="IPR017438">
    <property type="entry name" value="ATP-NAD_kinase_N"/>
</dbReference>
<dbReference type="GO" id="GO:0001729">
    <property type="term" value="F:ceramide kinase activity"/>
    <property type="evidence" value="ECO:0007669"/>
    <property type="project" value="TreeGrafter"/>
</dbReference>
<feature type="region of interest" description="Disordered" evidence="1">
    <location>
        <begin position="115"/>
        <end position="140"/>
    </location>
</feature>
<dbReference type="InterPro" id="IPR050187">
    <property type="entry name" value="Lipid_Phosphate_FormReg"/>
</dbReference>
<dbReference type="GO" id="GO:0016020">
    <property type="term" value="C:membrane"/>
    <property type="evidence" value="ECO:0007669"/>
    <property type="project" value="GOC"/>
</dbReference>
<name>A0AAV5EGV9_ELECO</name>
<dbReference type="PANTHER" id="PTHR12358:SF6">
    <property type="entry name" value="CERAMIDE KINASE"/>
    <property type="match status" value="1"/>
</dbReference>
<keyword evidence="4" id="KW-1185">Reference proteome</keyword>
<evidence type="ECO:0000313" key="4">
    <source>
        <dbReference type="Proteomes" id="UP001054889"/>
    </source>
</evidence>
<sequence>MPGDGEELFLSGIGEVSVAVGRDGLSFQPLHPVIVTERAGHAYDTLSSISDKKLKTFDGVVAVGGDGLFNEILNGILSSRYTTSYPPTPEGFRYGDENSTVHTRNGVDYSMHTPDSANTMIPRNSNKSDDHEPLLSSSQHTGLDISSSGMILVKNLAMETESLFFQIQFDGTADQDHVISFPNDWFRVGMIPSGSTDAIVLRYKLGYFMSTDSLVPVFASKLTFCLSSGLCSTTGVRDPVTSALLIILGRRMSLDIAQVVRWKSSPTAEVLPTVRYAASFAGYALPLGDGTNYFI</sequence>
<evidence type="ECO:0000256" key="1">
    <source>
        <dbReference type="SAM" id="MobiDB-lite"/>
    </source>
</evidence>
<accession>A0AAV5EGV9</accession>
<dbReference type="PANTHER" id="PTHR12358">
    <property type="entry name" value="SPHINGOSINE KINASE"/>
    <property type="match status" value="1"/>
</dbReference>
<dbReference type="Proteomes" id="UP001054889">
    <property type="component" value="Unassembled WGS sequence"/>
</dbReference>
<dbReference type="Gene3D" id="3.40.50.10330">
    <property type="entry name" value="Probable inorganic polyphosphate/atp-NAD kinase, domain 1"/>
    <property type="match status" value="1"/>
</dbReference>
<feature type="domain" description="DAGKc" evidence="2">
    <location>
        <begin position="1"/>
        <end position="92"/>
    </location>
</feature>
<protein>
    <recommendedName>
        <fullName evidence="2">DAGKc domain-containing protein</fullName>
    </recommendedName>
</protein>
<evidence type="ECO:0000313" key="3">
    <source>
        <dbReference type="EMBL" id="GJN21741.1"/>
    </source>
</evidence>
<dbReference type="EMBL" id="BQKI01000075">
    <property type="protein sequence ID" value="GJN21741.1"/>
    <property type="molecule type" value="Genomic_DNA"/>
</dbReference>
<dbReference type="InterPro" id="IPR001206">
    <property type="entry name" value="Diacylglycerol_kinase_cat_dom"/>
</dbReference>
<reference evidence="3" key="2">
    <citation type="submission" date="2021-12" db="EMBL/GenBank/DDBJ databases">
        <title>Resequencing data analysis of finger millet.</title>
        <authorList>
            <person name="Hatakeyama M."/>
            <person name="Aluri S."/>
            <person name="Balachadran M.T."/>
            <person name="Sivarajan S.R."/>
            <person name="Poveda L."/>
            <person name="Shimizu-Inatsugi R."/>
            <person name="Schlapbach R."/>
            <person name="Sreeman S.M."/>
            <person name="Shimizu K.K."/>
        </authorList>
    </citation>
    <scope>NUCLEOTIDE SEQUENCE</scope>
</reference>
<proteinExistence type="predicted"/>
<feature type="compositionally biased region" description="Polar residues" evidence="1">
    <location>
        <begin position="115"/>
        <end position="125"/>
    </location>
</feature>
<dbReference type="InterPro" id="IPR016064">
    <property type="entry name" value="NAD/diacylglycerol_kinase_sf"/>
</dbReference>
<reference evidence="3" key="1">
    <citation type="journal article" date="2018" name="DNA Res.">
        <title>Multiple hybrid de novo genome assembly of finger millet, an orphan allotetraploid crop.</title>
        <authorList>
            <person name="Hatakeyama M."/>
            <person name="Aluri S."/>
            <person name="Balachadran M.T."/>
            <person name="Sivarajan S.R."/>
            <person name="Patrignani A."/>
            <person name="Gruter S."/>
            <person name="Poveda L."/>
            <person name="Shimizu-Inatsugi R."/>
            <person name="Baeten J."/>
            <person name="Francoijs K.J."/>
            <person name="Nataraja K.N."/>
            <person name="Reddy Y.A.N."/>
            <person name="Phadnis S."/>
            <person name="Ravikumar R.L."/>
            <person name="Schlapbach R."/>
            <person name="Sreeman S.M."/>
            <person name="Shimizu K.K."/>
        </authorList>
    </citation>
    <scope>NUCLEOTIDE SEQUENCE</scope>
</reference>
<dbReference type="SUPFAM" id="SSF111331">
    <property type="entry name" value="NAD kinase/diacylglycerol kinase-like"/>
    <property type="match status" value="1"/>
</dbReference>